<sequence>MIELVMGLMIWISTQTGWPVPEPPEIVYIESSQEMFLLSNDCHNEPNQPICSTYNPDHSNILGLYNNEIKTIFLEKDFWWASVRDQSILLHELVHHMQYTKNWGLYRKKCKGHIEKEAYDLQEKWLAIRGLELGPTIDLGPLMRHVLTQCDLI</sequence>
<dbReference type="AlphaFoldDB" id="A0A381NJN2"/>
<proteinExistence type="predicted"/>
<organism evidence="2">
    <name type="scientific">marine metagenome</name>
    <dbReference type="NCBI Taxonomy" id="408172"/>
    <lineage>
        <taxon>unclassified sequences</taxon>
        <taxon>metagenomes</taxon>
        <taxon>ecological metagenomes</taxon>
    </lineage>
</organism>
<gene>
    <name evidence="2" type="ORF">METZ01_LOCUS7571</name>
</gene>
<dbReference type="InterPro" id="IPR046589">
    <property type="entry name" value="DUF6647"/>
</dbReference>
<name>A0A381NJN2_9ZZZZ</name>
<evidence type="ECO:0000313" key="2">
    <source>
        <dbReference type="EMBL" id="SUZ54717.1"/>
    </source>
</evidence>
<reference evidence="2" key="1">
    <citation type="submission" date="2018-05" db="EMBL/GenBank/DDBJ databases">
        <authorList>
            <person name="Lanie J.A."/>
            <person name="Ng W.-L."/>
            <person name="Kazmierczak K.M."/>
            <person name="Andrzejewski T.M."/>
            <person name="Davidsen T.M."/>
            <person name="Wayne K.J."/>
            <person name="Tettelin H."/>
            <person name="Glass J.I."/>
            <person name="Rusch D."/>
            <person name="Podicherti R."/>
            <person name="Tsui H.-C.T."/>
            <person name="Winkler M.E."/>
        </authorList>
    </citation>
    <scope>NUCLEOTIDE SEQUENCE</scope>
</reference>
<dbReference type="EMBL" id="UINC01000403">
    <property type="protein sequence ID" value="SUZ54717.1"/>
    <property type="molecule type" value="Genomic_DNA"/>
</dbReference>
<evidence type="ECO:0000259" key="1">
    <source>
        <dbReference type="Pfam" id="PF20352"/>
    </source>
</evidence>
<protein>
    <recommendedName>
        <fullName evidence="1">DUF6647 domain-containing protein</fullName>
    </recommendedName>
</protein>
<feature type="domain" description="DUF6647" evidence="1">
    <location>
        <begin position="62"/>
        <end position="132"/>
    </location>
</feature>
<dbReference type="Pfam" id="PF20352">
    <property type="entry name" value="DUF6647"/>
    <property type="match status" value="1"/>
</dbReference>
<accession>A0A381NJN2</accession>